<organism evidence="1 2">
    <name type="scientific">Polycladomyces subterraneus</name>
    <dbReference type="NCBI Taxonomy" id="1016997"/>
    <lineage>
        <taxon>Bacteria</taxon>
        <taxon>Bacillati</taxon>
        <taxon>Bacillota</taxon>
        <taxon>Bacilli</taxon>
        <taxon>Bacillales</taxon>
        <taxon>Thermoactinomycetaceae</taxon>
        <taxon>Polycladomyces</taxon>
    </lineage>
</organism>
<name>A0ABT8IRG5_9BACL</name>
<accession>A0ABT8IRG5</accession>
<protein>
    <submittedName>
        <fullName evidence="1">Uncharacterized protein</fullName>
    </submittedName>
</protein>
<dbReference type="EMBL" id="JANRHH010000055">
    <property type="protein sequence ID" value="MDN4595398.1"/>
    <property type="molecule type" value="Genomic_DNA"/>
</dbReference>
<proteinExistence type="predicted"/>
<keyword evidence="2" id="KW-1185">Reference proteome</keyword>
<evidence type="ECO:0000313" key="2">
    <source>
        <dbReference type="Proteomes" id="UP001174196"/>
    </source>
</evidence>
<evidence type="ECO:0000313" key="1">
    <source>
        <dbReference type="EMBL" id="MDN4595398.1"/>
    </source>
</evidence>
<sequence length="56" mass="6545">MANDLSHLVIMAKESEQQLLSDIHQIKNDPPIYWHFPSAIGKSKSVKRRQVLWVFL</sequence>
<reference evidence="1" key="1">
    <citation type="submission" date="2022-08" db="EMBL/GenBank/DDBJ databases">
        <title>Polycladomyces zharkentsis sp. nov., a novel thermophilic CMC and starch-degrading bacterium isolated from a geothermal spring in Kazakhstan.</title>
        <authorList>
            <person name="Mashzhan A."/>
            <person name="Kistaubaeva A."/>
            <person name="Javier-Lopez R."/>
            <person name="Birkeland N.-K."/>
        </authorList>
    </citation>
    <scope>NUCLEOTIDE SEQUENCE</scope>
    <source>
        <strain evidence="1">KSR 13</strain>
    </source>
</reference>
<dbReference type="Proteomes" id="UP001174196">
    <property type="component" value="Unassembled WGS sequence"/>
</dbReference>
<gene>
    <name evidence="1" type="ORF">NWF35_16160</name>
</gene>
<dbReference type="RefSeq" id="WP_301240512.1">
    <property type="nucleotide sequence ID" value="NZ_JANRHH010000055.1"/>
</dbReference>
<comment type="caution">
    <text evidence="1">The sequence shown here is derived from an EMBL/GenBank/DDBJ whole genome shotgun (WGS) entry which is preliminary data.</text>
</comment>